<accession>A0A0E9Q416</accession>
<organism evidence="1">
    <name type="scientific">Anguilla anguilla</name>
    <name type="common">European freshwater eel</name>
    <name type="synonym">Muraena anguilla</name>
    <dbReference type="NCBI Taxonomy" id="7936"/>
    <lineage>
        <taxon>Eukaryota</taxon>
        <taxon>Metazoa</taxon>
        <taxon>Chordata</taxon>
        <taxon>Craniata</taxon>
        <taxon>Vertebrata</taxon>
        <taxon>Euteleostomi</taxon>
        <taxon>Actinopterygii</taxon>
        <taxon>Neopterygii</taxon>
        <taxon>Teleostei</taxon>
        <taxon>Anguilliformes</taxon>
        <taxon>Anguillidae</taxon>
        <taxon>Anguilla</taxon>
    </lineage>
</organism>
<dbReference type="EMBL" id="GBXM01096931">
    <property type="protein sequence ID" value="JAH11646.1"/>
    <property type="molecule type" value="Transcribed_RNA"/>
</dbReference>
<reference evidence="1" key="1">
    <citation type="submission" date="2014-11" db="EMBL/GenBank/DDBJ databases">
        <authorList>
            <person name="Amaro Gonzalez C."/>
        </authorList>
    </citation>
    <scope>NUCLEOTIDE SEQUENCE</scope>
</reference>
<name>A0A0E9Q416_ANGAN</name>
<proteinExistence type="predicted"/>
<sequence length="16" mass="1843">MRPKGKAIKKKNLGHH</sequence>
<evidence type="ECO:0000313" key="1">
    <source>
        <dbReference type="EMBL" id="JAH11646.1"/>
    </source>
</evidence>
<reference evidence="1" key="2">
    <citation type="journal article" date="2015" name="Fish Shellfish Immunol.">
        <title>Early steps in the European eel (Anguilla anguilla)-Vibrio vulnificus interaction in the gills: Role of the RtxA13 toxin.</title>
        <authorList>
            <person name="Callol A."/>
            <person name="Pajuelo D."/>
            <person name="Ebbesson L."/>
            <person name="Teles M."/>
            <person name="MacKenzie S."/>
            <person name="Amaro C."/>
        </authorList>
    </citation>
    <scope>NUCLEOTIDE SEQUENCE</scope>
</reference>
<protein>
    <submittedName>
        <fullName evidence="1">Uncharacterized protein</fullName>
    </submittedName>
</protein>
<dbReference type="AlphaFoldDB" id="A0A0E9Q416"/>